<accession>A0A8B6CH24</accession>
<dbReference type="Gene3D" id="3.40.50.410">
    <property type="entry name" value="von Willebrand factor, type A domain"/>
    <property type="match status" value="1"/>
</dbReference>
<comment type="caution">
    <text evidence="3">The sequence shown here is derived from an EMBL/GenBank/DDBJ whole genome shotgun (WGS) entry which is preliminary data.</text>
</comment>
<name>A0A8B6CH24_MYTGA</name>
<dbReference type="InterPro" id="IPR002035">
    <property type="entry name" value="VWF_A"/>
</dbReference>
<dbReference type="InterPro" id="IPR050525">
    <property type="entry name" value="ECM_Assembly_Org"/>
</dbReference>
<feature type="region of interest" description="Disordered" evidence="1">
    <location>
        <begin position="590"/>
        <end position="617"/>
    </location>
</feature>
<dbReference type="InterPro" id="IPR036465">
    <property type="entry name" value="vWFA_dom_sf"/>
</dbReference>
<evidence type="ECO:0000259" key="2">
    <source>
        <dbReference type="PROSITE" id="PS50234"/>
    </source>
</evidence>
<feature type="region of interest" description="Disordered" evidence="1">
    <location>
        <begin position="629"/>
        <end position="650"/>
    </location>
</feature>
<reference evidence="3" key="1">
    <citation type="submission" date="2018-11" db="EMBL/GenBank/DDBJ databases">
        <authorList>
            <person name="Alioto T."/>
            <person name="Alioto T."/>
        </authorList>
    </citation>
    <scope>NUCLEOTIDE SEQUENCE</scope>
</reference>
<dbReference type="PANTHER" id="PTHR24020:SF84">
    <property type="entry name" value="VWFA DOMAIN-CONTAINING PROTEIN"/>
    <property type="match status" value="1"/>
</dbReference>
<protein>
    <recommendedName>
        <fullName evidence="2">VWFA domain-containing protein</fullName>
    </recommendedName>
</protein>
<evidence type="ECO:0000313" key="4">
    <source>
        <dbReference type="Proteomes" id="UP000596742"/>
    </source>
</evidence>
<dbReference type="Proteomes" id="UP000596742">
    <property type="component" value="Unassembled WGS sequence"/>
</dbReference>
<feature type="domain" description="VWFA" evidence="2">
    <location>
        <begin position="1"/>
        <end position="93"/>
    </location>
</feature>
<evidence type="ECO:0000256" key="1">
    <source>
        <dbReference type="SAM" id="MobiDB-lite"/>
    </source>
</evidence>
<proteinExistence type="predicted"/>
<dbReference type="OrthoDB" id="6089693at2759"/>
<dbReference type="AlphaFoldDB" id="A0A8B6CH24"/>
<feature type="region of interest" description="Disordered" evidence="1">
    <location>
        <begin position="546"/>
        <end position="578"/>
    </location>
</feature>
<organism evidence="3 4">
    <name type="scientific">Mytilus galloprovincialis</name>
    <name type="common">Mediterranean mussel</name>
    <dbReference type="NCBI Taxonomy" id="29158"/>
    <lineage>
        <taxon>Eukaryota</taxon>
        <taxon>Metazoa</taxon>
        <taxon>Spiralia</taxon>
        <taxon>Lophotrochozoa</taxon>
        <taxon>Mollusca</taxon>
        <taxon>Bivalvia</taxon>
        <taxon>Autobranchia</taxon>
        <taxon>Pteriomorphia</taxon>
        <taxon>Mytilida</taxon>
        <taxon>Mytiloidea</taxon>
        <taxon>Mytilidae</taxon>
        <taxon>Mytilinae</taxon>
        <taxon>Mytilus</taxon>
    </lineage>
</organism>
<dbReference type="Pfam" id="PF00092">
    <property type="entry name" value="VWA"/>
    <property type="match status" value="1"/>
</dbReference>
<gene>
    <name evidence="3" type="ORF">MGAL_10B032348</name>
</gene>
<sequence length="673" mass="74762">MSSVVSLVIDFKTATSNIAVEDALDDLDRSYGTINTEDAFIFARGTMFTEENGARSDVSDILIMLKDGIYSDSNSDIEEAAQKLRESGVYVMIAEEDTTRLKDVADQHSSFRSATTISLNDTLNLFTSGFPCNYFCAASFFAYDDPANLGSNVDSSSGYLYLMTDIPFQVTCCGATSAWAFFAKDYGIVEMMIFRKSSAPNYRLIGSTRIIVPGEEYVDTLVTFSLIATERIAIIAGDVIGWYSSGSNIISYKDCDTVTRSDCPQQSKKIHMPNALFTADDDIDFSATITVPNRGYSVKLSTANIYSIWTADEPAFAYNDIDSYRVFICCQDAYGSTTSYLILRLTEDKTVVTYIAPEWFYRANIISMLPISFMTILAITTLVITMFFLDGDIIVPERTETAVLISREPTLVSDADDATIISEIDNTTIKPVSKRILFKDLYKNEVVQIPVWTGKYRKAPQESTHNSMREISNRSPNIDIEEESNLSSGPRTKGDAFGVELNLFHFGKKPVNTLSSEEKAGKILQKKIFLKEKWNEIIAKAQSGLKNKSKETKKENLDVAKPNTAKSSNLSTTVSSKHILEENRKSTDYFTVSSESDSTRKVEEDQNNTKQDVNSVLGHDFHMDLENAARRTSESQQTNSGDEDTPENKEDNLSVFSEIVNTGSAAIGTNLNI</sequence>
<dbReference type="EMBL" id="UYJE01001730">
    <property type="protein sequence ID" value="VDI04611.1"/>
    <property type="molecule type" value="Genomic_DNA"/>
</dbReference>
<feature type="compositionally biased region" description="Basic and acidic residues" evidence="1">
    <location>
        <begin position="548"/>
        <end position="558"/>
    </location>
</feature>
<dbReference type="PANTHER" id="PTHR24020">
    <property type="entry name" value="COLLAGEN ALPHA"/>
    <property type="match status" value="1"/>
</dbReference>
<evidence type="ECO:0000313" key="3">
    <source>
        <dbReference type="EMBL" id="VDI04611.1"/>
    </source>
</evidence>
<keyword evidence="4" id="KW-1185">Reference proteome</keyword>
<dbReference type="SUPFAM" id="SSF53300">
    <property type="entry name" value="vWA-like"/>
    <property type="match status" value="1"/>
</dbReference>
<dbReference type="PROSITE" id="PS50234">
    <property type="entry name" value="VWFA"/>
    <property type="match status" value="1"/>
</dbReference>
<feature type="compositionally biased region" description="Polar residues" evidence="1">
    <location>
        <begin position="564"/>
        <end position="576"/>
    </location>
</feature>